<evidence type="ECO:0000313" key="4">
    <source>
        <dbReference type="Proteomes" id="UP000676310"/>
    </source>
</evidence>
<feature type="chain" id="PRO_5035289616" evidence="2">
    <location>
        <begin position="24"/>
        <end position="128"/>
    </location>
</feature>
<accession>A0A8J2ICR1</accession>
<dbReference type="Proteomes" id="UP000676310">
    <property type="component" value="Unassembled WGS sequence"/>
</dbReference>
<keyword evidence="1" id="KW-0812">Transmembrane</keyword>
<dbReference type="AlphaFoldDB" id="A0A8J2ICR1"/>
<proteinExistence type="predicted"/>
<protein>
    <submittedName>
        <fullName evidence="3">Uncharacterized protein</fullName>
    </submittedName>
</protein>
<organism evidence="3 4">
    <name type="scientific">Alternaria atra</name>
    <dbReference type="NCBI Taxonomy" id="119953"/>
    <lineage>
        <taxon>Eukaryota</taxon>
        <taxon>Fungi</taxon>
        <taxon>Dikarya</taxon>
        <taxon>Ascomycota</taxon>
        <taxon>Pezizomycotina</taxon>
        <taxon>Dothideomycetes</taxon>
        <taxon>Pleosporomycetidae</taxon>
        <taxon>Pleosporales</taxon>
        <taxon>Pleosporineae</taxon>
        <taxon>Pleosporaceae</taxon>
        <taxon>Alternaria</taxon>
        <taxon>Alternaria sect. Ulocladioides</taxon>
    </lineage>
</organism>
<gene>
    <name evidence="3" type="ORF">ALTATR162_LOCUS9655</name>
</gene>
<keyword evidence="1" id="KW-0472">Membrane</keyword>
<evidence type="ECO:0000256" key="2">
    <source>
        <dbReference type="SAM" id="SignalP"/>
    </source>
</evidence>
<dbReference type="OrthoDB" id="10042947at2759"/>
<keyword evidence="1" id="KW-1133">Transmembrane helix</keyword>
<comment type="caution">
    <text evidence="3">The sequence shown here is derived from an EMBL/GenBank/DDBJ whole genome shotgun (WGS) entry which is preliminary data.</text>
</comment>
<evidence type="ECO:0000256" key="1">
    <source>
        <dbReference type="SAM" id="Phobius"/>
    </source>
</evidence>
<feature type="signal peptide" evidence="2">
    <location>
        <begin position="1"/>
        <end position="23"/>
    </location>
</feature>
<dbReference type="EMBL" id="CAJRGZ010000025">
    <property type="protein sequence ID" value="CAG5181224.1"/>
    <property type="molecule type" value="Genomic_DNA"/>
</dbReference>
<evidence type="ECO:0000313" key="3">
    <source>
        <dbReference type="EMBL" id="CAG5181224.1"/>
    </source>
</evidence>
<feature type="transmembrane region" description="Helical" evidence="1">
    <location>
        <begin position="111"/>
        <end position="127"/>
    </location>
</feature>
<name>A0A8J2ICR1_9PLEO</name>
<dbReference type="RefSeq" id="XP_043173224.1">
    <property type="nucleotide sequence ID" value="XM_043317289.1"/>
</dbReference>
<sequence length="128" mass="14410">MSPISRMARLLLILHSFVNIALGIYPFINPEEYSAITGVEGSDQTLQSIGKFAPPTTPTQTKQRYKGLGGIAVGWYQLIFTFQGNRRMMASTIPLRLGFAAVMYSWERQPVMIYELIVVWFCLLGVFA</sequence>
<reference evidence="3" key="1">
    <citation type="submission" date="2021-05" db="EMBL/GenBank/DDBJ databases">
        <authorList>
            <person name="Stam R."/>
        </authorList>
    </citation>
    <scope>NUCLEOTIDE SEQUENCE</scope>
    <source>
        <strain evidence="3">CS162</strain>
    </source>
</reference>
<keyword evidence="4" id="KW-1185">Reference proteome</keyword>
<dbReference type="GeneID" id="67021900"/>
<keyword evidence="2" id="KW-0732">Signal</keyword>